<keyword evidence="8" id="KW-0732">Signal</keyword>
<keyword evidence="6" id="KW-1015">Disulfide bond</keyword>
<dbReference type="SUPFAM" id="SSF81277">
    <property type="entry name" value="C-terminal domain of mollusc hemocyanin"/>
    <property type="match status" value="8"/>
</dbReference>
<dbReference type="PANTHER" id="PTHR11474">
    <property type="entry name" value="TYROSINASE FAMILY MEMBER"/>
    <property type="match status" value="1"/>
</dbReference>
<feature type="domain" description="Tyrosinase copper-binding" evidence="10">
    <location>
        <begin position="1913"/>
        <end position="1924"/>
    </location>
</feature>
<dbReference type="InterPro" id="IPR050316">
    <property type="entry name" value="Tyrosinase/Hemocyanin"/>
</dbReference>
<feature type="domain" description="Tyrosinase copper-binding" evidence="10">
    <location>
        <begin position="1489"/>
        <end position="1500"/>
    </location>
</feature>
<dbReference type="EMDB" id="EMD-6185"/>
<dbReference type="PRINTS" id="PR00092">
    <property type="entry name" value="TYROSINASE"/>
</dbReference>
<dbReference type="Pfam" id="PF14830">
    <property type="entry name" value="Haemocyan_bet_s"/>
    <property type="match status" value="8"/>
</dbReference>
<dbReference type="GO" id="GO:0005344">
    <property type="term" value="F:oxygen carrier activity"/>
    <property type="evidence" value="ECO:0007669"/>
    <property type="project" value="UniProtKB-KW"/>
</dbReference>
<feature type="domain" description="Tyrosinase copper-binding" evidence="10">
    <location>
        <begin position="3148"/>
        <end position="3159"/>
    </location>
</feature>
<sequence length="3445" mass="392531">MVTSPRFALALLAFCVQVAFTTGSLIRKNVENLSSQEILSLQTSLRALAADESASGFKAVAAYHGEPSMCEDNDGVAIACCLHGMAVFPQWHRLYVVQFEQLLVNKGLNIGVPYWDTLEPLTHLPSLVEEQIFRDPNGGVGGKNSWFSGEVPVDGAIKNTARAVDDRLFEKVAPGKNTQLFNIILDALEQDDYCQFEVQLEVAHNHIHYLVGGRHQYSMATLEYSSYDPIFFLHHSNIDRIFVIWQELQKKRGKPYDHSDCSVEQFRWNLKPFDRDTNPIALTKQFHTAKELFSNLQLGYVYDDLTLNGMDVDQLYNLMEQRRARERAFGVFSLHGLGFSANARVKVCSDLTGRRKRTIGSADLDVEHHCEFAGDFFLLGGANEMPWEFHLPFYFDVSDAVQRLGLSLTSKWSLEWDLYHVNGTALPGNLLPTPYGKHRPAKGDRDSEEVSFFADRDVHRHAVVRKNVVDLTDEEVYELRLAMDRFQNDTSVDGYQAIAEFHGLPARCPRPDAAVRYACCIHGMATFPHWHRLFVVQIEDELKARDLHFGMPYWDWTVPNAQIPAIAAEATYQDPHHPDVTLHNPFYDAAVAFLNTRTTRDVQNDLAENPIYGDHSKLYDGILLAFEQTDFCDFEIQFEVIHNSPHFLVGGFGAYTLATLHYSAFDPIFYLHHSNVDRMWAIWQELQIRRGLPYRAHCAHTMTHEPMKPFSFAAPLNNNEKTFSHSEPSQVYDYERDLGYTYDSLTFGGMTIEQLENYLEERQSKERVFVGIELHNIGASAWVKVLIDSGSGGEPYLVGKIAVLGGEKEMPWHFDRLFKMEITDALSDLGLSYDDNFDVTLQITDVTGKEWSSDSFQHDTIFHEPGKTFEVRGVSDKRTRLDVDHLNSEQIQNLRDAFKALEDDTSINGFNQIAAFHGQPSWCPSPDAETKYACCLHGMPTFPHWHRLITVQLENALRDKGFESGLPYWDWTLPMTELPESFTAETYDNPVSGANEANPLHHAVVEGHKTTRSVRGELFQQPAFGKFTRIGEQVMLAFEQTDYCSFEVQFEVAHNYIHALVGGNELYSMASLRYTAYDPLFALHHSNTDRIWAIWQALQKYRGLPYNTANCAITQLRKPLQPFAQTSTVNPDSVTRDHSVPFDVFDYSSSFHYDYDNLEFNGLSIAQLQHEVVVRKAHERVFAGFMLHGIKQSALVRFEICSSGGACGQAGEFYILGDDYEMPWEYDRLFKYEITDQLKEQGLEPLDRYDIKYTVFALDGSVVGTDTFGQVTVVHTYGAGHVERKSYGEELKASSHVRRNVDDLTGGEIESLKAALQKMEDDGSFENIAEFHGAPGLCELNGKKVGCCVHGMATFPHWHRLYVEQVENALLSHGSAVSIPYWDWTKPITKLPDIIAQETYFDSRSQTMQNNPFFRGPIRTPDVNDYTTRDPQPELFNNDYFLQQTLLALEQTSYCDFEAQFEVTHNAFHSFLGGRGKYSLSTLDYSAFDPVFFLYHANTDRIFAIWQALQSYRGLHWDEADCALNHMRDGLHPFDVKAQNEFDITHKYSRPVDVWDYSDHLQYHYDNLLLNDWTIPQLEEVLKTQRSRDRMFAGFLLHNIGTSADVELHICVATGNGDRNCNNPAGKFSILGGEYEMPFTFDRLYKYDISDSIRKLGLKLDSGANFDLKVQIHAYNGSYLDPSLLKEPTIIFEPGENTFQTQDGKTQRNMIRRNVLTLSLAERRSLVLAMRRLQEDHSADGFQALASFHALPELCPYPEAAKRYACCVHGMASFPQWHRLYTVQFEEALRRHGSLVGIPYWDTSRPQKALPAFATDEKFTDPVLNVEFDNPWLGADIEFENSHTEREPNLARLGEEGEHGYDTWLYEQYLLALEQDNYCDFEVQFEIAHNAIHAWVGGSKIHSMGHLHYASYDPIFLLHHSSTDRIFAVWQELQRLRGKDPNEANCALEIMHEPLKPFSFGSPYNLNENTQRYSRPEDIFDYQSHFHYEYDSLEVLGMSPAQLEDAIHKRQEKDRVFAGFLLKGIGTSAHVEFTICNEAGVCTTAGDFDILGGSAEMPWSFDRAYKYDITNVLEKKGLEATDAFKVKVAITAQDGTALDSSLLPEPSIILQHATRDQGQYELAPNRVRRSLSDLTERDVMSLKSALHDLQEDDSATGWQSLAAYHGVPALCPSPEEAKYACCIHGMPTFPHWHRLYVLAVEHSLIKHGSSVAIPYWDWTNPLDKLPELFTKQTYYDAWRDEVYDNPFARGYVKGDEAYTVRDPQPELKERSRDGKHSVLFDQVLLALEQTDYCDFEVQYEVTHNAIHYLVGGPQTFSLSSLHYSSYDPIFFVHHSFVDKIWAVWQALQRKRGKPSERADCAVNYMYDDMHPFDSAKLDPDPTIRSHANPSTVFNIYDLGYKYDDYQIGGKNLDELEALIKDNQAHPRVFAGFHLKGIGSSADVVFKICKDKSGGQCTRAGSIFILGGEKEMPWEFDRLYKYDITDALKDNGIQPEDVFDAEAPFYLKYEVTAVNGSTLPKSVINAPTLIFVPATGASVDAKSYAVAGMSVRKDINTLSSAETQSLKNSLQKVMDGEGPLSYQKIAEMHGWPGDCEQNGKKVACCHHGMASFPQWHRVYTRLLEMAMTWQGANVGIPYWDWTEAFTALPSLVTDDGDNPFNHGHIEALGKVTSREPRPQLFKDPEHGEESFFYRQILLAFEQRDYCDFEVQFEVTHNAPHSWIGGTSPYGMSTLEFSSYDPVFFLHHSNVDRQFAIWQALQKYRGLDYNSANCDIQELRMDLEPFNRDYIPIVIIRNNARAIDAFNYDQYSYQYDNLNFHGMSIPELEALLEKRRSEDHVFLNFMLLGIGASADVTFDICDSEGHCNFAGTFAVLGGPLEMPWSFDRLFKYDVTSVFRQMHLRPDSDYSVKVHIVSVNGTELDSDLLEAPSVSFVPGKRGRKAREDYRPTVSEDLIRKEVSSLSLEEVSNLKNALYKLQNDHGPNGFEAIASFHGDPGLCPEGSGSKYACCQHGMPVFPHWHRLLTVQFERALKAKGSVVGVPYWDWTRPSRGIPQLFSNTYGNNPFLTYEIQAASAFVERDVQVDALEHTTGHEGFEDSLFHQALETLEETSYCEFEVQFEMLHNAVHALVGGTKTHSMATLEWSAFDPFFMVHHSSIDRIWRIWQELQRLRKKPFNVARCAMRYLRKPLEPFSYASVNTDEVARTNSRPIDIFDTAKFHYDFDNLDLGGHSIGEVNKMINDMRSKTRLFVGFVLSGIETSATVKIEMDDSQGNSHEVGTFYVLGGHNEMPWAYERVYKYEITEAAKKYGLDHDSVFNFHHKVVKYDGQELSAQFKAPILVERPAGVDYDVAIFQLKKDNDLAPKVVLPRGTRIRFHSAEDGVSSVLREMGSYTNAVYCSIPPGDANTYKLEVEYTLEPGDYFFVSNDEEKCKQGDRIQISIDEE</sequence>
<dbReference type="GO" id="GO:0016491">
    <property type="term" value="F:oxidoreductase activity"/>
    <property type="evidence" value="ECO:0007669"/>
    <property type="project" value="InterPro"/>
</dbReference>
<dbReference type="PANTHER" id="PTHR11474:SF126">
    <property type="entry name" value="TYROSINASE-LIKE PROTEIN TYR-1-RELATED"/>
    <property type="match status" value="1"/>
</dbReference>
<keyword evidence="2" id="KW-0813">Transport</keyword>
<feature type="domain" description="Tyrosinase copper-binding" evidence="9">
    <location>
        <begin position="83"/>
        <end position="100"/>
    </location>
</feature>
<dbReference type="Gene3D" id="2.60.40.2570">
    <property type="match status" value="1"/>
</dbReference>
<keyword evidence="4" id="KW-0479">Metal-binding</keyword>
<feature type="domain" description="Tyrosinase copper-binding" evidence="9">
    <location>
        <begin position="1769"/>
        <end position="1786"/>
    </location>
</feature>
<dbReference type="GO" id="GO:0046872">
    <property type="term" value="F:metal ion binding"/>
    <property type="evidence" value="ECO:0007669"/>
    <property type="project" value="UniProtKB-KW"/>
</dbReference>
<evidence type="ECO:0000313" key="11">
    <source>
        <dbReference type="EMBL" id="AGX25261.1"/>
    </source>
</evidence>
<feature type="domain" description="Tyrosinase copper-binding" evidence="10">
    <location>
        <begin position="666"/>
        <end position="677"/>
    </location>
</feature>
<organism evidence="11">
    <name type="scientific">Melanoides tuberculata</name>
    <name type="common">Red-rimmed melania</name>
    <dbReference type="NCBI Taxonomy" id="55729"/>
    <lineage>
        <taxon>Eukaryota</taxon>
        <taxon>Metazoa</taxon>
        <taxon>Spiralia</taxon>
        <taxon>Lophotrochozoa</taxon>
        <taxon>Mollusca</taxon>
        <taxon>Gastropoda</taxon>
        <taxon>Caenogastropoda</taxon>
        <taxon>Sorbeoconcha</taxon>
        <taxon>Cerithioidea</taxon>
        <taxon>Thiaridae</taxon>
        <taxon>Thiarinae</taxon>
        <taxon>Melanoides</taxon>
    </lineage>
</organism>
<dbReference type="PROSITE" id="PS00498">
    <property type="entry name" value="TYROSINASE_2"/>
    <property type="match status" value="7"/>
</dbReference>
<dbReference type="SUPFAM" id="SSF48056">
    <property type="entry name" value="Di-copper centre-containing domain"/>
    <property type="match status" value="8"/>
</dbReference>
<feature type="domain" description="Tyrosinase copper-binding" evidence="9">
    <location>
        <begin position="3012"/>
        <end position="3029"/>
    </location>
</feature>
<evidence type="ECO:0000259" key="10">
    <source>
        <dbReference type="PROSITE" id="PS00498"/>
    </source>
</evidence>
<dbReference type="Gene3D" id="1.10.1280.10">
    <property type="entry name" value="Di-copper center containing domain from catechol oxidase"/>
    <property type="match status" value="8"/>
</dbReference>
<feature type="signal peptide" evidence="8">
    <location>
        <begin position="1"/>
        <end position="23"/>
    </location>
</feature>
<feature type="domain" description="Tyrosinase copper-binding" evidence="9">
    <location>
        <begin position="937"/>
        <end position="954"/>
    </location>
</feature>
<dbReference type="InterPro" id="IPR028999">
    <property type="entry name" value="Beta-sandwich_Haemocyanin"/>
</dbReference>
<dbReference type="EMBL" id="KC405575">
    <property type="protein sequence ID" value="AGX25261.1"/>
    <property type="molecule type" value="mRNA"/>
</dbReference>
<proteinExistence type="evidence at transcript level"/>
<feature type="domain" description="Tyrosinase copper-binding" evidence="9">
    <location>
        <begin position="2184"/>
        <end position="2201"/>
    </location>
</feature>
<dbReference type="Pfam" id="PF00264">
    <property type="entry name" value="Tyrosinase"/>
    <property type="match status" value="8"/>
</dbReference>
<evidence type="ECO:0000256" key="8">
    <source>
        <dbReference type="SAM" id="SignalP"/>
    </source>
</evidence>
<evidence type="ECO:0000256" key="6">
    <source>
        <dbReference type="ARBA" id="ARBA00023157"/>
    </source>
</evidence>
<accession>V5KPU0</accession>
<feature type="domain" description="Tyrosinase copper-binding" evidence="10">
    <location>
        <begin position="2739"/>
        <end position="2750"/>
    </location>
</feature>
<dbReference type="InterPro" id="IPR036848">
    <property type="entry name" value="Haemocyanin_C_sf"/>
</dbReference>
<feature type="chain" id="PRO_5004738602" evidence="8">
    <location>
        <begin position="24"/>
        <end position="3445"/>
    </location>
</feature>
<feature type="domain" description="Tyrosinase copper-binding" evidence="10">
    <location>
        <begin position="2327"/>
        <end position="2338"/>
    </location>
</feature>
<evidence type="ECO:0000259" key="9">
    <source>
        <dbReference type="PROSITE" id="PS00497"/>
    </source>
</evidence>
<evidence type="ECO:0000256" key="1">
    <source>
        <dbReference type="ARBA" id="ARBA00002958"/>
    </source>
</evidence>
<feature type="domain" description="Tyrosinase copper-binding" evidence="9">
    <location>
        <begin position="522"/>
        <end position="539"/>
    </location>
</feature>
<feature type="domain" description="Tyrosinase copper-binding" evidence="10">
    <location>
        <begin position="228"/>
        <end position="239"/>
    </location>
</feature>
<dbReference type="PROSITE" id="PS00497">
    <property type="entry name" value="TYROSINASE_1"/>
    <property type="match status" value="8"/>
</dbReference>
<keyword evidence="7" id="KW-0325">Glycoprotein</keyword>
<protein>
    <submittedName>
        <fullName evidence="11">Mega-hemocyanin</fullName>
    </submittedName>
</protein>
<evidence type="ECO:0000256" key="3">
    <source>
        <dbReference type="ARBA" id="ARBA00022621"/>
    </source>
</evidence>
<dbReference type="InterPro" id="IPR008922">
    <property type="entry name" value="Di-copper_centre_dom_sf"/>
</dbReference>
<evidence type="ECO:0000256" key="2">
    <source>
        <dbReference type="ARBA" id="ARBA00022448"/>
    </source>
</evidence>
<evidence type="ECO:0000256" key="4">
    <source>
        <dbReference type="ARBA" id="ARBA00022723"/>
    </source>
</evidence>
<keyword evidence="5" id="KW-0186">Copper</keyword>
<name>V5KPU0_MELTU</name>
<evidence type="ECO:0000256" key="7">
    <source>
        <dbReference type="ARBA" id="ARBA00023180"/>
    </source>
</evidence>
<feature type="domain" description="Tyrosinase copper-binding" evidence="9">
    <location>
        <begin position="1350"/>
        <end position="1367"/>
    </location>
</feature>
<reference evidence="11" key="1">
    <citation type="submission" date="2012-12" db="EMBL/GenBank/DDBJ databases">
        <title>cDNA sequence and primary structure of the Mega-hemocyanin of Melanoides tuberculata.</title>
        <authorList>
            <person name="Neufurth M."/>
            <person name="Lieb B."/>
            <person name="Markl J."/>
        </authorList>
    </citation>
    <scope>NUCLEOTIDE SEQUENCE</scope>
    <source>
        <strain evidence="11">MtH400</strain>
    </source>
</reference>
<dbReference type="Gene3D" id="2.60.310.10">
    <property type="entry name" value="Haemocyanin C-terminal domain"/>
    <property type="match status" value="8"/>
</dbReference>
<feature type="domain" description="Tyrosinase copper-binding" evidence="9">
    <location>
        <begin position="2605"/>
        <end position="2623"/>
    </location>
</feature>
<comment type="function">
    <text evidence="1">Hemocyanins are copper-containing oxygen carriers occurring freely dissolved in the hemolymph of many mollusks and arthropods.</text>
</comment>
<dbReference type="InterPro" id="IPR002227">
    <property type="entry name" value="Tyrosinase_Cu-bd"/>
</dbReference>
<keyword evidence="3" id="KW-0561">Oxygen transport</keyword>
<evidence type="ECO:0000256" key="5">
    <source>
        <dbReference type="ARBA" id="ARBA00023008"/>
    </source>
</evidence>